<protein>
    <submittedName>
        <fullName evidence="1">Uncharacterized protein</fullName>
    </submittedName>
</protein>
<comment type="caution">
    <text evidence="1">The sequence shown here is derived from an EMBL/GenBank/DDBJ whole genome shotgun (WGS) entry which is preliminary data.</text>
</comment>
<evidence type="ECO:0000313" key="2">
    <source>
        <dbReference type="Proteomes" id="UP000006208"/>
    </source>
</evidence>
<organism evidence="1 2">
    <name type="scientific">Borreliella burgdorferi 118a</name>
    <dbReference type="NCBI Taxonomy" id="476210"/>
    <lineage>
        <taxon>Bacteria</taxon>
        <taxon>Pseudomonadati</taxon>
        <taxon>Spirochaetota</taxon>
        <taxon>Spirochaetia</taxon>
        <taxon>Spirochaetales</taxon>
        <taxon>Borreliaceae</taxon>
        <taxon>Borreliella</taxon>
    </lineage>
</organism>
<dbReference type="Proteomes" id="UP000006208">
    <property type="component" value="Unassembled WGS sequence"/>
</dbReference>
<dbReference type="AlphaFoldDB" id="A0A7U8I7S0"/>
<dbReference type="EMBL" id="ABGI02000008">
    <property type="protein sequence ID" value="EEG98612.1"/>
    <property type="molecule type" value="Genomic_DNA"/>
</dbReference>
<proteinExistence type="predicted"/>
<evidence type="ECO:0000313" key="1">
    <source>
        <dbReference type="EMBL" id="EEG98612.1"/>
    </source>
</evidence>
<name>A0A7U8I7S0_BORBG</name>
<reference evidence="1 2" key="1">
    <citation type="submission" date="2009-03" db="EMBL/GenBank/DDBJ databases">
        <authorList>
            <person name="Fraser-Liggett C.M."/>
            <person name="Mongodin E.F."/>
            <person name="Casjens B."/>
            <person name="Dunn J."/>
            <person name="Luft B."/>
            <person name="Qiu W."/>
            <person name="Schutzer S."/>
            <person name="Sebastian Y."/>
        </authorList>
    </citation>
    <scope>NUCLEOTIDE SEQUENCE [LARGE SCALE GENOMIC DNA]</scope>
    <source>
        <strain evidence="1 2">118a</strain>
    </source>
</reference>
<accession>A0A7U8I7S0</accession>
<sequence>MLADRKKFNFLFQEFRCKILGVFLGNNYPILDLNNVLPHKAEILWLTHLLIDVVVHL</sequence>
<gene>
    <name evidence="1" type="ORF">BBU118A_0870</name>
</gene>